<dbReference type="InterPro" id="IPR036273">
    <property type="entry name" value="CRAL/TRIO_N_dom_sf"/>
</dbReference>
<dbReference type="Pfam" id="PF03765">
    <property type="entry name" value="CRAL_TRIO_N"/>
    <property type="match status" value="1"/>
</dbReference>
<feature type="region of interest" description="Disordered" evidence="1">
    <location>
        <begin position="52"/>
        <end position="101"/>
    </location>
</feature>
<dbReference type="SMART" id="SM00516">
    <property type="entry name" value="SEC14"/>
    <property type="match status" value="1"/>
</dbReference>
<evidence type="ECO:0000313" key="4">
    <source>
        <dbReference type="Proteomes" id="UP000094565"/>
    </source>
</evidence>
<dbReference type="SUPFAM" id="SSF52087">
    <property type="entry name" value="CRAL/TRIO domain"/>
    <property type="match status" value="1"/>
</dbReference>
<dbReference type="SMART" id="SM01100">
    <property type="entry name" value="CRAL_TRIO_N"/>
    <property type="match status" value="1"/>
</dbReference>
<dbReference type="Proteomes" id="UP000094565">
    <property type="component" value="Chromosome 3"/>
</dbReference>
<dbReference type="InterPro" id="IPR052432">
    <property type="entry name" value="PITP/CRAL-TRIO"/>
</dbReference>
<dbReference type="InterPro" id="IPR036865">
    <property type="entry name" value="CRAL-TRIO_dom_sf"/>
</dbReference>
<proteinExistence type="predicted"/>
<evidence type="ECO:0000256" key="1">
    <source>
        <dbReference type="SAM" id="MobiDB-lite"/>
    </source>
</evidence>
<dbReference type="OrthoDB" id="43460at2759"/>
<feature type="compositionally biased region" description="Low complexity" evidence="1">
    <location>
        <begin position="52"/>
        <end position="72"/>
    </location>
</feature>
<dbReference type="SUPFAM" id="SSF46938">
    <property type="entry name" value="CRAL/TRIO N-terminal domain"/>
    <property type="match status" value="1"/>
</dbReference>
<dbReference type="EMBL" id="CP014586">
    <property type="protein sequence ID" value="ANZ76329.1"/>
    <property type="molecule type" value="Genomic_DNA"/>
</dbReference>
<name>A0A1B2JE32_PICPA</name>
<keyword evidence="4" id="KW-1185">Reference proteome</keyword>
<dbReference type="InterPro" id="IPR011074">
    <property type="entry name" value="CRAL/TRIO_N_dom"/>
</dbReference>
<dbReference type="PANTHER" id="PTHR46590">
    <property type="entry name" value="PHOSPHATIDYLINOSITOL TRANSFER PROTEIN CSR1-RELATED"/>
    <property type="match status" value="1"/>
</dbReference>
<feature type="domain" description="CRAL-TRIO" evidence="2">
    <location>
        <begin position="202"/>
        <end position="353"/>
    </location>
</feature>
<organism evidence="3 4">
    <name type="scientific">Komagataella pastoris</name>
    <name type="common">Yeast</name>
    <name type="synonym">Pichia pastoris</name>
    <dbReference type="NCBI Taxonomy" id="4922"/>
    <lineage>
        <taxon>Eukaryota</taxon>
        <taxon>Fungi</taxon>
        <taxon>Dikarya</taxon>
        <taxon>Ascomycota</taxon>
        <taxon>Saccharomycotina</taxon>
        <taxon>Pichiomycetes</taxon>
        <taxon>Pichiales</taxon>
        <taxon>Pichiaceae</taxon>
        <taxon>Komagataella</taxon>
    </lineage>
</organism>
<evidence type="ECO:0000313" key="3">
    <source>
        <dbReference type="EMBL" id="ANZ76329.1"/>
    </source>
</evidence>
<dbReference type="CDD" id="cd00170">
    <property type="entry name" value="SEC14"/>
    <property type="match status" value="1"/>
</dbReference>
<reference evidence="3 4" key="1">
    <citation type="submission" date="2016-02" db="EMBL/GenBank/DDBJ databases">
        <title>Comparative genomic and transcriptomic foundation for Pichia pastoris.</title>
        <authorList>
            <person name="Love K.R."/>
            <person name="Shah K.A."/>
            <person name="Whittaker C.A."/>
            <person name="Wu J."/>
            <person name="Bartlett M.C."/>
            <person name="Ma D."/>
            <person name="Leeson R.L."/>
            <person name="Priest M."/>
            <person name="Young S.K."/>
            <person name="Love J.C."/>
        </authorList>
    </citation>
    <scope>NUCLEOTIDE SEQUENCE [LARGE SCALE GENOMIC DNA]</scope>
    <source>
        <strain evidence="3 4">ATCC 28485</strain>
    </source>
</reference>
<dbReference type="InterPro" id="IPR001251">
    <property type="entry name" value="CRAL-TRIO_dom"/>
</dbReference>
<accession>A0A1B2JE32</accession>
<sequence length="446" mass="51639">MTKAFPSGRVETLSFEEEYILKETWAYFLHFWGYNFALASKYKLERSLTMSSTHSGSSSKTAPGSSGTSSSGRSKKSKFRLKLGGKRKGSIDQNELKRTSSLASANDPNVLVSTEMKIHESFKDQDPKQLKEKFWDFLRHDTPDNLLLRFIRARKWDVDKSLLMLAGTLQWRVCESHVDKLLQDGELVPYNKGMTGFMLQLELGKAYIRGYDRKGRPLVHVRPKLHHASDQTEEEMQHFTLLLIEWARLFLNDPVDTCSIIFDLTDFSMSNMDYAPVKFMIKCFEAHYPESLGVLFVHKAPWLFSGIWNIIKNWLDPVVASKIHFTKNFKELAVYIEPKHIPASLGGEDDYEWEYLEPNDKDNGVIGDENTKQKMLAQREQIVEKFLETTIKWVESTTQDESRRYLQEKIALGKKLAQNYIDVDPYIRSRSIYDRLGWINMTVDGV</sequence>
<dbReference type="AlphaFoldDB" id="A0A1B2JE32"/>
<feature type="compositionally biased region" description="Basic residues" evidence="1">
    <location>
        <begin position="73"/>
        <end position="88"/>
    </location>
</feature>
<dbReference type="Pfam" id="PF00650">
    <property type="entry name" value="CRAL_TRIO"/>
    <property type="match status" value="1"/>
</dbReference>
<dbReference type="Gene3D" id="3.40.525.10">
    <property type="entry name" value="CRAL-TRIO lipid binding domain"/>
    <property type="match status" value="1"/>
</dbReference>
<protein>
    <submittedName>
        <fullName evidence="3">BA75_04089T0</fullName>
    </submittedName>
</protein>
<dbReference type="PANTHER" id="PTHR46590:SF1">
    <property type="entry name" value="PHOSPHATIDYLINOSITOL TRANSFER PROTEIN CSR1"/>
    <property type="match status" value="1"/>
</dbReference>
<gene>
    <name evidence="3" type="primary">CSR1</name>
    <name evidence="3" type="ORF">ATY40_BA7504089</name>
</gene>
<evidence type="ECO:0000259" key="2">
    <source>
        <dbReference type="PROSITE" id="PS50191"/>
    </source>
</evidence>
<dbReference type="PROSITE" id="PS50191">
    <property type="entry name" value="CRAL_TRIO"/>
    <property type="match status" value="1"/>
</dbReference>